<evidence type="ECO:0000313" key="4">
    <source>
        <dbReference type="Proteomes" id="UP001501676"/>
    </source>
</evidence>
<dbReference type="Gene3D" id="3.30.300.30">
    <property type="match status" value="1"/>
</dbReference>
<proteinExistence type="predicted"/>
<feature type="domain" description="AMP-binding enzyme C-terminal" evidence="2">
    <location>
        <begin position="429"/>
        <end position="505"/>
    </location>
</feature>
<evidence type="ECO:0000259" key="2">
    <source>
        <dbReference type="Pfam" id="PF13193"/>
    </source>
</evidence>
<gene>
    <name evidence="3" type="ORF">GCM10020369_35950</name>
</gene>
<dbReference type="PANTHER" id="PTHR43767">
    <property type="entry name" value="LONG-CHAIN-FATTY-ACID--COA LIGASE"/>
    <property type="match status" value="1"/>
</dbReference>
<dbReference type="RefSeq" id="WP_345729274.1">
    <property type="nucleotide sequence ID" value="NZ_BAAAYN010000023.1"/>
</dbReference>
<dbReference type="InterPro" id="IPR025110">
    <property type="entry name" value="AMP-bd_C"/>
</dbReference>
<dbReference type="Pfam" id="PF00501">
    <property type="entry name" value="AMP-binding"/>
    <property type="match status" value="1"/>
</dbReference>
<dbReference type="CDD" id="cd04433">
    <property type="entry name" value="AFD_class_I"/>
    <property type="match status" value="1"/>
</dbReference>
<organism evidence="3 4">
    <name type="scientific">Cryptosporangium minutisporangium</name>
    <dbReference type="NCBI Taxonomy" id="113569"/>
    <lineage>
        <taxon>Bacteria</taxon>
        <taxon>Bacillati</taxon>
        <taxon>Actinomycetota</taxon>
        <taxon>Actinomycetes</taxon>
        <taxon>Cryptosporangiales</taxon>
        <taxon>Cryptosporangiaceae</taxon>
        <taxon>Cryptosporangium</taxon>
    </lineage>
</organism>
<dbReference type="InterPro" id="IPR045851">
    <property type="entry name" value="AMP-bd_C_sf"/>
</dbReference>
<accession>A0ABP6T0Q2</accession>
<dbReference type="PANTHER" id="PTHR43767:SF10">
    <property type="entry name" value="SURFACTIN SYNTHASE SUBUNIT 1"/>
    <property type="match status" value="1"/>
</dbReference>
<dbReference type="EMBL" id="BAAAYN010000023">
    <property type="protein sequence ID" value="GAA3388708.1"/>
    <property type="molecule type" value="Genomic_DNA"/>
</dbReference>
<comment type="caution">
    <text evidence="3">The sequence shown here is derived from an EMBL/GenBank/DDBJ whole genome shotgun (WGS) entry which is preliminary data.</text>
</comment>
<dbReference type="InterPro" id="IPR042099">
    <property type="entry name" value="ANL_N_sf"/>
</dbReference>
<dbReference type="Pfam" id="PF13193">
    <property type="entry name" value="AMP-binding_C"/>
    <property type="match status" value="1"/>
</dbReference>
<dbReference type="SUPFAM" id="SSF56801">
    <property type="entry name" value="Acetyl-CoA synthetase-like"/>
    <property type="match status" value="1"/>
</dbReference>
<feature type="domain" description="AMP-dependent synthetase/ligase" evidence="1">
    <location>
        <begin position="17"/>
        <end position="378"/>
    </location>
</feature>
<name>A0ABP6T0Q2_9ACTN</name>
<dbReference type="Gene3D" id="3.40.50.12780">
    <property type="entry name" value="N-terminal domain of ligase-like"/>
    <property type="match status" value="1"/>
</dbReference>
<evidence type="ECO:0000259" key="1">
    <source>
        <dbReference type="Pfam" id="PF00501"/>
    </source>
</evidence>
<dbReference type="Proteomes" id="UP001501676">
    <property type="component" value="Unassembled WGS sequence"/>
</dbReference>
<keyword evidence="4" id="KW-1185">Reference proteome</keyword>
<evidence type="ECO:0000313" key="3">
    <source>
        <dbReference type="EMBL" id="GAA3388708.1"/>
    </source>
</evidence>
<reference evidence="4" key="1">
    <citation type="journal article" date="2019" name="Int. J. Syst. Evol. Microbiol.">
        <title>The Global Catalogue of Microorganisms (GCM) 10K type strain sequencing project: providing services to taxonomists for standard genome sequencing and annotation.</title>
        <authorList>
            <consortium name="The Broad Institute Genomics Platform"/>
            <consortium name="The Broad Institute Genome Sequencing Center for Infectious Disease"/>
            <person name="Wu L."/>
            <person name="Ma J."/>
        </authorList>
    </citation>
    <scope>NUCLEOTIDE SEQUENCE [LARGE SCALE GENOMIC DNA]</scope>
    <source>
        <strain evidence="4">JCM 9458</strain>
    </source>
</reference>
<dbReference type="InterPro" id="IPR000873">
    <property type="entry name" value="AMP-dep_synth/lig_dom"/>
</dbReference>
<protein>
    <submittedName>
        <fullName evidence="3">Class I adenylate-forming enzyme family protein</fullName>
    </submittedName>
</protein>
<sequence>MPADDLTVPTLLATHRRHAGDRDAVVDDDRTITYADLHRDSRALAARLVHAGMGTSSRVGLLLPNSVDWVVTALAVTRTGAVLVPLSTLLRPPELLAQLRSASVTHLIAAPRFRGRTYLEELDAEVPGLGGVAEDRRSAAVPSLRRVWTPDSVPGEAAPPALVDALEAGVRPADDLVVLFTSGSRGRPKGVIHTHGSALRAVGAGLEARCVGADDRLYLPMPFFWTGGFGAGILSALVAGATLVTEAEPEPGRTLRFLERSGVTLFRGWPDQAQRLAAHPDFRATDLSRLRPASLPALLPDDRRPPPGARAALLGMTETMGPYSGARLDEDLPDGKAGSCGRPFAGIEARIVAPGTETEVDAGTEGEIRVRGRAVMRGICGRTRPELFDRDGFYPTGDLGVLDADGYLWYRGRLDDMFKVSGATVYPIEVEQALRGLAGVSEASVTDSVDDQGICRVAAMVVVEHSVDVATLADGARQRLSAFKVPTRWVIVDDPGRVPRLASGKVDVAALRRLVRTDGLTA</sequence>
<dbReference type="InterPro" id="IPR050237">
    <property type="entry name" value="ATP-dep_AMP-bd_enzyme"/>
</dbReference>